<dbReference type="InterPro" id="IPR020476">
    <property type="entry name" value="Nudix_hydrolase"/>
</dbReference>
<keyword evidence="3 4" id="KW-0378">Hydrolase</keyword>
<dbReference type="PROSITE" id="PS51462">
    <property type="entry name" value="NUDIX"/>
    <property type="match status" value="1"/>
</dbReference>
<name>A0A516Q408_9ACTN</name>
<evidence type="ECO:0000256" key="4">
    <source>
        <dbReference type="RuleBase" id="RU003476"/>
    </source>
</evidence>
<protein>
    <submittedName>
        <fullName evidence="6">NUDIX domain-containing protein</fullName>
    </submittedName>
</protein>
<dbReference type="Gene3D" id="3.90.79.10">
    <property type="entry name" value="Nucleoside Triphosphate Pyrophosphohydrolase"/>
    <property type="match status" value="1"/>
</dbReference>
<dbReference type="OrthoDB" id="9804442at2"/>
<evidence type="ECO:0000313" key="6">
    <source>
        <dbReference type="EMBL" id="QDP98183.1"/>
    </source>
</evidence>
<dbReference type="KEGG" id="mik:FOE78_21800"/>
<comment type="cofactor">
    <cofactor evidence="1">
        <name>Mg(2+)</name>
        <dbReference type="ChEBI" id="CHEBI:18420"/>
    </cofactor>
</comment>
<dbReference type="InterPro" id="IPR015797">
    <property type="entry name" value="NUDIX_hydrolase-like_dom_sf"/>
</dbReference>
<dbReference type="InterPro" id="IPR000086">
    <property type="entry name" value="NUDIX_hydrolase_dom"/>
</dbReference>
<sequence>MTNPKERAVAITIDDGQLLVILRRKDGRSYAVLPGGGIEPGESPREAVVRELREETHLEGHIERELWTIRHQDRRAHYFLVSVERSRLVLGDPEASSQSSSNVYQPTWVDTARVDDINLQPEELRSRLRELL</sequence>
<dbReference type="EMBL" id="CP041692">
    <property type="protein sequence ID" value="QDP98183.1"/>
    <property type="molecule type" value="Genomic_DNA"/>
</dbReference>
<dbReference type="PRINTS" id="PR00502">
    <property type="entry name" value="NUDIXFAMILY"/>
</dbReference>
<dbReference type="PANTHER" id="PTHR43046:SF14">
    <property type="entry name" value="MUTT_NUDIX FAMILY PROTEIN"/>
    <property type="match status" value="1"/>
</dbReference>
<evidence type="ECO:0000259" key="5">
    <source>
        <dbReference type="PROSITE" id="PS51462"/>
    </source>
</evidence>
<proteinExistence type="inferred from homology"/>
<dbReference type="PANTHER" id="PTHR43046">
    <property type="entry name" value="GDP-MANNOSE MANNOSYL HYDROLASE"/>
    <property type="match status" value="1"/>
</dbReference>
<accession>A0A516Q408</accession>
<dbReference type="PROSITE" id="PS00893">
    <property type="entry name" value="NUDIX_BOX"/>
    <property type="match status" value="1"/>
</dbReference>
<reference evidence="6 7" key="1">
    <citation type="submission" date="2019-07" db="EMBL/GenBank/DDBJ databases">
        <title>Microlunatus dokdonensis sp. nov. isolated from the rhizospheric soil of the wild plant Elymus tsukushiensis.</title>
        <authorList>
            <person name="Ghim S.-Y."/>
            <person name="Hwang Y.-J."/>
            <person name="Son J.-S."/>
            <person name="Shin J.-H."/>
        </authorList>
    </citation>
    <scope>NUCLEOTIDE SEQUENCE [LARGE SCALE GENOMIC DNA]</scope>
    <source>
        <strain evidence="6 7">KUDC0627</strain>
    </source>
</reference>
<dbReference type="Proteomes" id="UP000319263">
    <property type="component" value="Chromosome"/>
</dbReference>
<evidence type="ECO:0000313" key="7">
    <source>
        <dbReference type="Proteomes" id="UP000319263"/>
    </source>
</evidence>
<evidence type="ECO:0000256" key="2">
    <source>
        <dbReference type="ARBA" id="ARBA00005582"/>
    </source>
</evidence>
<dbReference type="Pfam" id="PF00293">
    <property type="entry name" value="NUDIX"/>
    <property type="match status" value="1"/>
</dbReference>
<feature type="domain" description="Nudix hydrolase" evidence="5">
    <location>
        <begin position="4"/>
        <end position="132"/>
    </location>
</feature>
<dbReference type="SUPFAM" id="SSF55811">
    <property type="entry name" value="Nudix"/>
    <property type="match status" value="1"/>
</dbReference>
<keyword evidence="7" id="KW-1185">Reference proteome</keyword>
<dbReference type="InterPro" id="IPR020084">
    <property type="entry name" value="NUDIX_hydrolase_CS"/>
</dbReference>
<evidence type="ECO:0000256" key="3">
    <source>
        <dbReference type="ARBA" id="ARBA00022801"/>
    </source>
</evidence>
<dbReference type="GO" id="GO:0016787">
    <property type="term" value="F:hydrolase activity"/>
    <property type="evidence" value="ECO:0007669"/>
    <property type="project" value="UniProtKB-KW"/>
</dbReference>
<comment type="similarity">
    <text evidence="2 4">Belongs to the Nudix hydrolase family.</text>
</comment>
<organism evidence="6 7">
    <name type="scientific">Microlunatus elymi</name>
    <dbReference type="NCBI Taxonomy" id="2596828"/>
    <lineage>
        <taxon>Bacteria</taxon>
        <taxon>Bacillati</taxon>
        <taxon>Actinomycetota</taxon>
        <taxon>Actinomycetes</taxon>
        <taxon>Propionibacteriales</taxon>
        <taxon>Propionibacteriaceae</taxon>
        <taxon>Microlunatus</taxon>
    </lineage>
</organism>
<dbReference type="AlphaFoldDB" id="A0A516Q408"/>
<evidence type="ECO:0000256" key="1">
    <source>
        <dbReference type="ARBA" id="ARBA00001946"/>
    </source>
</evidence>
<dbReference type="RefSeq" id="WP_143988125.1">
    <property type="nucleotide sequence ID" value="NZ_CP041692.1"/>
</dbReference>
<gene>
    <name evidence="6" type="ORF">FOE78_21800</name>
</gene>